<accession>A0A813YHK0</accession>
<feature type="repeat" description="WD" evidence="1">
    <location>
        <begin position="722"/>
        <end position="753"/>
    </location>
</feature>
<reference evidence="2" key="1">
    <citation type="submission" date="2021-02" db="EMBL/GenBank/DDBJ databases">
        <authorList>
            <person name="Nowell W R."/>
        </authorList>
    </citation>
    <scope>NUCLEOTIDE SEQUENCE</scope>
    <source>
        <strain evidence="2">Ploen Becks lab</strain>
    </source>
</reference>
<dbReference type="EMBL" id="CAJNOC010001693">
    <property type="protein sequence ID" value="CAF0884268.1"/>
    <property type="molecule type" value="Genomic_DNA"/>
</dbReference>
<proteinExistence type="predicted"/>
<dbReference type="InterPro" id="IPR015943">
    <property type="entry name" value="WD40/YVTN_repeat-like_dom_sf"/>
</dbReference>
<organism evidence="2 3">
    <name type="scientific">Brachionus calyciflorus</name>
    <dbReference type="NCBI Taxonomy" id="104777"/>
    <lineage>
        <taxon>Eukaryota</taxon>
        <taxon>Metazoa</taxon>
        <taxon>Spiralia</taxon>
        <taxon>Gnathifera</taxon>
        <taxon>Rotifera</taxon>
        <taxon>Eurotatoria</taxon>
        <taxon>Monogononta</taxon>
        <taxon>Pseudotrocha</taxon>
        <taxon>Ploima</taxon>
        <taxon>Brachionidae</taxon>
        <taxon>Brachionus</taxon>
    </lineage>
</organism>
<keyword evidence="3" id="KW-1185">Reference proteome</keyword>
<evidence type="ECO:0000256" key="1">
    <source>
        <dbReference type="PROSITE-ProRule" id="PRU00221"/>
    </source>
</evidence>
<dbReference type="InterPro" id="IPR001680">
    <property type="entry name" value="WD40_rpt"/>
</dbReference>
<dbReference type="Proteomes" id="UP000663879">
    <property type="component" value="Unassembled WGS sequence"/>
</dbReference>
<dbReference type="InterPro" id="IPR036322">
    <property type="entry name" value="WD40_repeat_dom_sf"/>
</dbReference>
<dbReference type="OrthoDB" id="20669at2759"/>
<feature type="repeat" description="WD" evidence="1">
    <location>
        <begin position="507"/>
        <end position="541"/>
    </location>
</feature>
<dbReference type="PROSITE" id="PS50082">
    <property type="entry name" value="WD_REPEATS_2"/>
    <property type="match status" value="2"/>
</dbReference>
<sequence length="788" mass="89295">MLTQICKIAPENAQLNSKIGPVLAFSENFLSFIIDFNSIEILEYNKKNKKAFRLYGHEKPIKCLKFSKEKSQQSLLCSCSLDSLILWDIDKIQLTKNLNGRVIGRDCFKYEPTNCTFDLSNQIIAVSCADLIYLFDTNCHDIAKNETLQSIQNSTSDSFLNITTLENEPIVLVTSTDGSIHIYKFKSEKFILVNRINLVQIYTDFLKQIQSSAGFDKSSLSVCTGLQVFKVNEQMIITCATSTCLFLIDLYTNDLIYLVDLKNANLPNMKNDENFLMPQMVEFCVSDSKQINAALLFLFHNEISVCKCADVHVNPIEIESLEDNLAYLNKDNNPSDDFLTVHPKKSLNKDSPLNDGVNDKELIKAKLPTSMHEFIKSNSLIKKNQSASDKPLTFNSKIKSSGYTAVIKREKFTPIINKNYKSGSMINLNDLENSKPKQTTSTLDSKIKEFKFEVPSLLKKQLKATDKSSAITMLKFSDDGQYLALASNDNLIQYIPSNNLEKVVQVYNGHNETIKSIDISHDGKLLLSSGDDKTCKLWSLKKPMDLLIDIKSLKLTETTSVNFKKEVNVCSFYYLDKFLLIGCDKSLYLCKYHIDNNKNDIQRYLNNSFCKSVKKFELTFAQTVTTVSAINSFYSYIVICGGTDKSIEVFDMNEAKSCLTIHEAHTRPFHQLLQNQSVYNRLSYDLFLSNAVCDGIKLWDLRSAKCVSRFNSHLNRCLPTKVSFSPDSNYIAAGSEDRSTLVYDLRMNGIVKKYGVFSDNVSSAIFNPTRSQLLCGTQDGKIYCYEQK</sequence>
<dbReference type="Gene3D" id="2.130.10.10">
    <property type="entry name" value="YVTN repeat-like/Quinoprotein amine dehydrogenase"/>
    <property type="match status" value="3"/>
</dbReference>
<dbReference type="SMART" id="SM00320">
    <property type="entry name" value="WD40"/>
    <property type="match status" value="9"/>
</dbReference>
<keyword evidence="1" id="KW-0853">WD repeat</keyword>
<dbReference type="Pfam" id="PF00400">
    <property type="entry name" value="WD40"/>
    <property type="match status" value="3"/>
</dbReference>
<comment type="caution">
    <text evidence="2">The sequence shown here is derived from an EMBL/GenBank/DDBJ whole genome shotgun (WGS) entry which is preliminary data.</text>
</comment>
<evidence type="ECO:0000313" key="3">
    <source>
        <dbReference type="Proteomes" id="UP000663879"/>
    </source>
</evidence>
<name>A0A813YHK0_9BILA</name>
<dbReference type="InterPro" id="IPR042411">
    <property type="entry name" value="WDR27"/>
</dbReference>
<dbReference type="PROSITE" id="PS50294">
    <property type="entry name" value="WD_REPEATS_REGION"/>
    <property type="match status" value="1"/>
</dbReference>
<dbReference type="AlphaFoldDB" id="A0A813YHK0"/>
<dbReference type="InterPro" id="IPR011047">
    <property type="entry name" value="Quinoprotein_ADH-like_sf"/>
</dbReference>
<dbReference type="PANTHER" id="PTHR44525:SF1">
    <property type="entry name" value="WD REPEAT-CONTAINING PROTEIN 27"/>
    <property type="match status" value="1"/>
</dbReference>
<dbReference type="SUPFAM" id="SSF50998">
    <property type="entry name" value="Quinoprotein alcohol dehydrogenase-like"/>
    <property type="match status" value="1"/>
</dbReference>
<dbReference type="PANTHER" id="PTHR44525">
    <property type="entry name" value="WD REPEAT-CONTAINING PROTEIN 27"/>
    <property type="match status" value="1"/>
</dbReference>
<gene>
    <name evidence="2" type="ORF">OXX778_LOCUS10577</name>
</gene>
<evidence type="ECO:0000313" key="2">
    <source>
        <dbReference type="EMBL" id="CAF0884268.1"/>
    </source>
</evidence>
<dbReference type="SUPFAM" id="SSF50978">
    <property type="entry name" value="WD40 repeat-like"/>
    <property type="match status" value="1"/>
</dbReference>
<protein>
    <submittedName>
        <fullName evidence="2">Uncharacterized protein</fullName>
    </submittedName>
</protein>